<evidence type="ECO:0000256" key="2">
    <source>
        <dbReference type="ARBA" id="ARBA00023015"/>
    </source>
</evidence>
<dbReference type="GO" id="GO:0005673">
    <property type="term" value="C:transcription factor TFIIE complex"/>
    <property type="evidence" value="ECO:0007669"/>
    <property type="project" value="InterPro"/>
</dbReference>
<accession>A0A0D6EQ97</accession>
<sequence length="272" mass="30008">RSGTNDSLHLASPSPRLPVSRSAPALSGPTETPTSTMAQPVIGPSLTGVGRHWQTQLVLAVSFLKQLNRPIRLDDFAITSGIEALLHNHELLEAFKNHDRVTYNDRTELFTYKPDFILNSKTDLLALLRRYSPQGGLAVKPLRDQWPGTTNAIEELEREGRVLVSRTEGKGDQKGQMKVVFLDDVGKEREGLDQEFKDLWHSLKTPLGDDLADELQAAGLTSSSGAPPPPTTTKKKAGKGRKGSSNRRFKITNTHLRDQGIDLSKDYVPQGR</sequence>
<feature type="domain" description="TFIIE beta" evidence="8">
    <location>
        <begin position="45"/>
        <end position="119"/>
    </location>
</feature>
<keyword evidence="2" id="KW-0805">Transcription regulation</keyword>
<dbReference type="AlphaFoldDB" id="A0A0D6EQ97"/>
<feature type="region of interest" description="Disordered" evidence="7">
    <location>
        <begin position="219"/>
        <end position="272"/>
    </location>
</feature>
<dbReference type="PANTHER" id="PTHR12716">
    <property type="entry name" value="TRANSCRIPTION INITIATION FACTOR IIE, BETA SUBUNIT"/>
    <property type="match status" value="1"/>
</dbReference>
<dbReference type="InterPro" id="IPR040501">
    <property type="entry name" value="TFA2_Winged_2"/>
</dbReference>
<keyword evidence="5" id="KW-0539">Nucleus</keyword>
<organism evidence="9 10">
    <name type="scientific">Sporidiobolus salmonicolor</name>
    <name type="common">Yeast-like fungus</name>
    <name type="synonym">Sporobolomyces salmonicolor</name>
    <dbReference type="NCBI Taxonomy" id="5005"/>
    <lineage>
        <taxon>Eukaryota</taxon>
        <taxon>Fungi</taxon>
        <taxon>Dikarya</taxon>
        <taxon>Basidiomycota</taxon>
        <taxon>Pucciniomycotina</taxon>
        <taxon>Microbotryomycetes</taxon>
        <taxon>Sporidiobolales</taxon>
        <taxon>Sporidiobolaceae</taxon>
        <taxon>Sporobolomyces</taxon>
    </lineage>
</organism>
<dbReference type="PANTHER" id="PTHR12716:SF8">
    <property type="entry name" value="TRANSCRIPTION INITIATION FACTOR IIE SUBUNIT BETA"/>
    <property type="match status" value="1"/>
</dbReference>
<dbReference type="EMBL" id="CENE01000017">
    <property type="protein sequence ID" value="CEQ41760.1"/>
    <property type="molecule type" value="Genomic_DNA"/>
</dbReference>
<dbReference type="GO" id="GO:0006367">
    <property type="term" value="P:transcription initiation at RNA polymerase II promoter"/>
    <property type="evidence" value="ECO:0007669"/>
    <property type="project" value="InterPro"/>
</dbReference>
<name>A0A0D6EQ97_SPOSA</name>
<evidence type="ECO:0000313" key="10">
    <source>
        <dbReference type="Proteomes" id="UP000243876"/>
    </source>
</evidence>
<keyword evidence="4" id="KW-0804">Transcription</keyword>
<dbReference type="Pfam" id="PF22254">
    <property type="entry name" value="TFA2_E-tether"/>
    <property type="match status" value="1"/>
</dbReference>
<dbReference type="OrthoDB" id="3907302at2759"/>
<feature type="compositionally biased region" description="Polar residues" evidence="7">
    <location>
        <begin position="29"/>
        <end position="38"/>
    </location>
</feature>
<dbReference type="Proteomes" id="UP000243876">
    <property type="component" value="Unassembled WGS sequence"/>
</dbReference>
<gene>
    <name evidence="9" type="primary">SPOSA6832_03504</name>
</gene>
<feature type="compositionally biased region" description="Basic residues" evidence="7">
    <location>
        <begin position="233"/>
        <end position="250"/>
    </location>
</feature>
<evidence type="ECO:0000256" key="6">
    <source>
        <dbReference type="ARBA" id="ARBA00025581"/>
    </source>
</evidence>
<dbReference type="InterPro" id="IPR054600">
    <property type="entry name" value="TFA2_E-tether"/>
</dbReference>
<dbReference type="Pfam" id="PF18121">
    <property type="entry name" value="TFA2_Winged_2"/>
    <property type="match status" value="1"/>
</dbReference>
<feature type="compositionally biased region" description="Basic and acidic residues" evidence="7">
    <location>
        <begin position="255"/>
        <end position="265"/>
    </location>
</feature>
<dbReference type="GO" id="GO:0001097">
    <property type="term" value="F:TFIIH-class transcription factor complex binding"/>
    <property type="evidence" value="ECO:0007669"/>
    <property type="project" value="TreeGrafter"/>
</dbReference>
<evidence type="ECO:0000256" key="5">
    <source>
        <dbReference type="ARBA" id="ARBA00023242"/>
    </source>
</evidence>
<feature type="region of interest" description="Disordered" evidence="7">
    <location>
        <begin position="1"/>
        <end position="43"/>
    </location>
</feature>
<dbReference type="GO" id="GO:0003677">
    <property type="term" value="F:DNA binding"/>
    <property type="evidence" value="ECO:0007669"/>
    <property type="project" value="UniProtKB-KW"/>
</dbReference>
<dbReference type="InterPro" id="IPR003166">
    <property type="entry name" value="TFIIE_bsu_DNA-bd"/>
</dbReference>
<comment type="function">
    <text evidence="6">Recruits TFIIH to the initiation complex and stimulates the RNA polymerase II C-terminal domain kinase and DNA-dependent ATPase activities of TFIIH. Both TFIIH and TFIIE are required for promoter clearance by RNA polymerase.</text>
</comment>
<reference evidence="10" key="1">
    <citation type="submission" date="2015-02" db="EMBL/GenBank/DDBJ databases">
        <authorList>
            <person name="Gon?alves P."/>
        </authorList>
    </citation>
    <scope>NUCLEOTIDE SEQUENCE [LARGE SCALE GENOMIC DNA]</scope>
</reference>
<evidence type="ECO:0000256" key="3">
    <source>
        <dbReference type="ARBA" id="ARBA00023125"/>
    </source>
</evidence>
<feature type="non-terminal residue" evidence="9">
    <location>
        <position position="1"/>
    </location>
</feature>
<evidence type="ECO:0000256" key="1">
    <source>
        <dbReference type="ARBA" id="ARBA00004123"/>
    </source>
</evidence>
<evidence type="ECO:0000256" key="4">
    <source>
        <dbReference type="ARBA" id="ARBA00023163"/>
    </source>
</evidence>
<protein>
    <submittedName>
        <fullName evidence="9">SPOSA6832_03504-mRNA-1:cds</fullName>
    </submittedName>
</protein>
<evidence type="ECO:0000313" key="9">
    <source>
        <dbReference type="EMBL" id="CEQ41760.1"/>
    </source>
</evidence>
<dbReference type="Pfam" id="PF02186">
    <property type="entry name" value="TFIIE_beta"/>
    <property type="match status" value="1"/>
</dbReference>
<evidence type="ECO:0000256" key="7">
    <source>
        <dbReference type="SAM" id="MobiDB-lite"/>
    </source>
</evidence>
<keyword evidence="10" id="KW-1185">Reference proteome</keyword>
<dbReference type="PROSITE" id="PS51351">
    <property type="entry name" value="TFIIE_BETA_C"/>
    <property type="match status" value="1"/>
</dbReference>
<keyword evidence="3" id="KW-0238">DNA-binding</keyword>
<proteinExistence type="predicted"/>
<evidence type="ECO:0000259" key="8">
    <source>
        <dbReference type="PROSITE" id="PS51351"/>
    </source>
</evidence>
<comment type="subcellular location">
    <subcellularLocation>
        <location evidence="1">Nucleus</location>
    </subcellularLocation>
</comment>
<dbReference type="InterPro" id="IPR016656">
    <property type="entry name" value="TFIIE-bsu"/>
</dbReference>